<evidence type="ECO:0000256" key="4">
    <source>
        <dbReference type="ARBA" id="ARBA00022603"/>
    </source>
</evidence>
<evidence type="ECO:0000256" key="7">
    <source>
        <dbReference type="ARBA" id="ARBA00023204"/>
    </source>
</evidence>
<evidence type="ECO:0000256" key="8">
    <source>
        <dbReference type="ARBA" id="ARBA00049348"/>
    </source>
</evidence>
<dbReference type="GO" id="GO:0006307">
    <property type="term" value="P:DNA alkylation repair"/>
    <property type="evidence" value="ECO:0007669"/>
    <property type="project" value="UniProtKB-UniRule"/>
</dbReference>
<dbReference type="InterPro" id="IPR036217">
    <property type="entry name" value="MethylDNA_cys_MeTrfase_DNAb"/>
</dbReference>
<keyword evidence="15" id="KW-1185">Reference proteome</keyword>
<evidence type="ECO:0000256" key="3">
    <source>
        <dbReference type="ARBA" id="ARBA00022490"/>
    </source>
</evidence>
<evidence type="ECO:0000256" key="9">
    <source>
        <dbReference type="HAMAP-Rule" id="MF_00772"/>
    </source>
</evidence>
<evidence type="ECO:0000313" key="12">
    <source>
        <dbReference type="EMBL" id="QQF83378.1"/>
    </source>
</evidence>
<comment type="function">
    <text evidence="9">Involved in the cellular defense against the biological effects of O6-methylguanine (O6-MeG) and O4-methylthymine (O4-MeT) in DNA. Repairs the methylated nucleobase in DNA by stoichiometrically transferring the methyl group to a cysteine residue in the enzyme. This is a suicide reaction: the enzyme is irreversibly inactivated.</text>
</comment>
<reference evidence="12 15" key="2">
    <citation type="submission" date="2020-12" db="EMBL/GenBank/DDBJ databases">
        <title>ASc-MMNZ-VFA-070.</title>
        <authorList>
            <person name="Schryvers A."/>
            <person name="Mostafa Nazari M."/>
            <person name="Farshchi Andisi V."/>
            <person name="Timsit E."/>
            <person name="Walter Morck D."/>
        </authorList>
    </citation>
    <scope>NUCLEOTIDE SEQUENCE [LARGE SCALE GENOMIC DNA]</scope>
    <source>
        <strain evidence="12 15">ASc-MMNZ-VFA-070</strain>
    </source>
</reference>
<evidence type="ECO:0000313" key="15">
    <source>
        <dbReference type="Proteomes" id="UP000595373"/>
    </source>
</evidence>
<comment type="similarity">
    <text evidence="2 9">Belongs to the MGMT family.</text>
</comment>
<keyword evidence="4 9" id="KW-0489">Methyltransferase</keyword>
<evidence type="ECO:0000313" key="13">
    <source>
        <dbReference type="EMBL" id="TEW28876.1"/>
    </source>
</evidence>
<dbReference type="Gene3D" id="1.10.10.10">
    <property type="entry name" value="Winged helix-like DNA-binding domain superfamily/Winged helix DNA-binding domain"/>
    <property type="match status" value="1"/>
</dbReference>
<dbReference type="OrthoDB" id="9811249at2"/>
<dbReference type="InterPro" id="IPR008332">
    <property type="entry name" value="MethylG_MeTrfase_N"/>
</dbReference>
<dbReference type="RefSeq" id="WP_075294439.1">
    <property type="nucleotide sequence ID" value="NZ_CP018802.1"/>
</dbReference>
<comment type="miscellaneous">
    <text evidence="9">This enzyme catalyzes only one turnover and therefore is not strictly catalytic. According to one definition, an enzyme is a biocatalyst that acts repeatedly and over many reaction cycles.</text>
</comment>
<evidence type="ECO:0000256" key="6">
    <source>
        <dbReference type="ARBA" id="ARBA00022763"/>
    </source>
</evidence>
<feature type="domain" description="Methylguanine DNA methyltransferase ribonuclease-like" evidence="11">
    <location>
        <begin position="5"/>
        <end position="74"/>
    </location>
</feature>
<evidence type="ECO:0000256" key="2">
    <source>
        <dbReference type="ARBA" id="ARBA00008711"/>
    </source>
</evidence>
<keyword evidence="5 9" id="KW-0808">Transferase</keyword>
<dbReference type="EC" id="2.1.1.63" evidence="9"/>
<dbReference type="CDD" id="cd06445">
    <property type="entry name" value="ATase"/>
    <property type="match status" value="1"/>
</dbReference>
<protein>
    <recommendedName>
        <fullName evidence="9">Methylated-DNA--protein-cysteine methyltransferase</fullName>
        <ecNumber evidence="9">2.1.1.63</ecNumber>
    </recommendedName>
    <alternativeName>
        <fullName evidence="9">6-O-methylguanine-DNA methyltransferase</fullName>
        <shortName evidence="9">MGMT</shortName>
    </alternativeName>
    <alternativeName>
        <fullName evidence="9">O-6-methylguanine-DNA-alkyltransferase</fullName>
    </alternativeName>
</protein>
<feature type="domain" description="Methylated-DNA-[protein]-cysteine S-methyltransferase DNA binding" evidence="10">
    <location>
        <begin position="79"/>
        <end position="158"/>
    </location>
</feature>
<dbReference type="SUPFAM" id="SSF53155">
    <property type="entry name" value="Methylated DNA-protein cysteine methyltransferase domain"/>
    <property type="match status" value="1"/>
</dbReference>
<evidence type="ECO:0000256" key="1">
    <source>
        <dbReference type="ARBA" id="ARBA00001286"/>
    </source>
</evidence>
<dbReference type="PANTHER" id="PTHR10815">
    <property type="entry name" value="METHYLATED-DNA--PROTEIN-CYSTEINE METHYLTRANSFERASE"/>
    <property type="match status" value="1"/>
</dbReference>
<dbReference type="PANTHER" id="PTHR10815:SF5">
    <property type="entry name" value="METHYLATED-DNA--PROTEIN-CYSTEINE METHYLTRANSFERASE"/>
    <property type="match status" value="1"/>
</dbReference>
<dbReference type="GO" id="GO:0005737">
    <property type="term" value="C:cytoplasm"/>
    <property type="evidence" value="ECO:0007669"/>
    <property type="project" value="UniProtKB-SubCell"/>
</dbReference>
<dbReference type="InterPro" id="IPR036388">
    <property type="entry name" value="WH-like_DNA-bd_sf"/>
</dbReference>
<dbReference type="EMBL" id="SNRV01000023">
    <property type="protein sequence ID" value="TEW28876.1"/>
    <property type="molecule type" value="Genomic_DNA"/>
</dbReference>
<dbReference type="InterPro" id="IPR014048">
    <property type="entry name" value="MethylDNA_cys_MeTrfase_DNA-bd"/>
</dbReference>
<gene>
    <name evidence="13" type="ORF">E2R48_08115</name>
    <name evidence="12" type="ORF">JFL49_09010</name>
</gene>
<dbReference type="InterPro" id="IPR023546">
    <property type="entry name" value="MGMT"/>
</dbReference>
<dbReference type="Gene3D" id="3.30.160.70">
    <property type="entry name" value="Methylated DNA-protein cysteine methyltransferase domain"/>
    <property type="match status" value="1"/>
</dbReference>
<dbReference type="InterPro" id="IPR036631">
    <property type="entry name" value="MGMT_N_sf"/>
</dbReference>
<dbReference type="Pfam" id="PF02870">
    <property type="entry name" value="Methyltransf_1N"/>
    <property type="match status" value="1"/>
</dbReference>
<dbReference type="InterPro" id="IPR001497">
    <property type="entry name" value="MethylDNA_cys_MeTrfase_AS"/>
</dbReference>
<dbReference type="SUPFAM" id="SSF46767">
    <property type="entry name" value="Methylated DNA-protein cysteine methyltransferase, C-terminal domain"/>
    <property type="match status" value="1"/>
</dbReference>
<dbReference type="PROSITE" id="PS00374">
    <property type="entry name" value="MGMT"/>
    <property type="match status" value="1"/>
</dbReference>
<dbReference type="Pfam" id="PF01035">
    <property type="entry name" value="DNA_binding_1"/>
    <property type="match status" value="1"/>
</dbReference>
<dbReference type="FunFam" id="1.10.10.10:FF:000214">
    <property type="entry name" value="Methylated-DNA--protein-cysteine methyltransferase"/>
    <property type="match status" value="1"/>
</dbReference>
<dbReference type="AlphaFoldDB" id="A0A9Q6Z2G2"/>
<comment type="catalytic activity">
    <reaction evidence="1 9">
        <text>a 4-O-methyl-thymidine in DNA + L-cysteinyl-[protein] = a thymidine in DNA + S-methyl-L-cysteinyl-[protein]</text>
        <dbReference type="Rhea" id="RHEA:53428"/>
        <dbReference type="Rhea" id="RHEA-COMP:10131"/>
        <dbReference type="Rhea" id="RHEA-COMP:10132"/>
        <dbReference type="Rhea" id="RHEA-COMP:13555"/>
        <dbReference type="Rhea" id="RHEA-COMP:13556"/>
        <dbReference type="ChEBI" id="CHEBI:29950"/>
        <dbReference type="ChEBI" id="CHEBI:82612"/>
        <dbReference type="ChEBI" id="CHEBI:137386"/>
        <dbReference type="ChEBI" id="CHEBI:137387"/>
        <dbReference type="EC" id="2.1.1.63"/>
    </reaction>
</comment>
<evidence type="ECO:0000313" key="14">
    <source>
        <dbReference type="Proteomes" id="UP000297565"/>
    </source>
</evidence>
<evidence type="ECO:0000259" key="11">
    <source>
        <dbReference type="Pfam" id="PF02870"/>
    </source>
</evidence>
<dbReference type="Proteomes" id="UP000297565">
    <property type="component" value="Unassembled WGS sequence"/>
</dbReference>
<dbReference type="EMBL" id="CP066558">
    <property type="protein sequence ID" value="QQF83378.1"/>
    <property type="molecule type" value="Genomic_DNA"/>
</dbReference>
<dbReference type="GO" id="GO:0003908">
    <property type="term" value="F:methylated-DNA-[protein]-cysteine S-methyltransferase activity"/>
    <property type="evidence" value="ECO:0007669"/>
    <property type="project" value="UniProtKB-UniRule"/>
</dbReference>
<comment type="catalytic activity">
    <reaction evidence="8 9">
        <text>a 6-O-methyl-2'-deoxyguanosine in DNA + L-cysteinyl-[protein] = S-methyl-L-cysteinyl-[protein] + a 2'-deoxyguanosine in DNA</text>
        <dbReference type="Rhea" id="RHEA:24000"/>
        <dbReference type="Rhea" id="RHEA-COMP:10131"/>
        <dbReference type="Rhea" id="RHEA-COMP:10132"/>
        <dbReference type="Rhea" id="RHEA-COMP:11367"/>
        <dbReference type="Rhea" id="RHEA-COMP:11368"/>
        <dbReference type="ChEBI" id="CHEBI:29950"/>
        <dbReference type="ChEBI" id="CHEBI:82612"/>
        <dbReference type="ChEBI" id="CHEBI:85445"/>
        <dbReference type="ChEBI" id="CHEBI:85448"/>
        <dbReference type="EC" id="2.1.1.63"/>
    </reaction>
</comment>
<dbReference type="NCBIfam" id="TIGR00589">
    <property type="entry name" value="ogt"/>
    <property type="match status" value="1"/>
</dbReference>
<reference evidence="13 14" key="1">
    <citation type="submission" date="2019-03" db="EMBL/GenBank/DDBJ databases">
        <title>Horizontal Gene Transfer Machinery in Histophilus somni.</title>
        <authorList>
            <person name="Mostafa Nazari M."/>
            <person name="Liljebjelke K."/>
        </authorList>
    </citation>
    <scope>NUCLEOTIDE SEQUENCE [LARGE SCALE GENOMIC DNA]</scope>
    <source>
        <strain evidence="13 14">UOC-EPH-KLM-04</strain>
    </source>
</reference>
<dbReference type="Proteomes" id="UP000595373">
    <property type="component" value="Chromosome"/>
</dbReference>
<sequence>MQPTFYCYYHSPIGRLLMLSQNNQLTNLDFELEQIEPNSRWIFNQNLPLFLQVTSALDRYFNGEAEDFSDLPLHPQGTEFQQKIWQALRQIPYGHSASYGELARFIDHPKAVRAVGGAVGRNPISIIIPCHRILGKQKQLTGFGGGLPAKRYLLQLEKIDYIDRGIEYVKPKLLQKYHQS</sequence>
<keyword evidence="3 9" id="KW-0963">Cytoplasm</keyword>
<keyword evidence="6 9" id="KW-0227">DNA damage</keyword>
<proteinExistence type="inferred from homology"/>
<keyword evidence="7 9" id="KW-0234">DNA repair</keyword>
<organism evidence="12 15">
    <name type="scientific">Histophilus somni</name>
    <name type="common">Haemophilus somnus</name>
    <dbReference type="NCBI Taxonomy" id="731"/>
    <lineage>
        <taxon>Bacteria</taxon>
        <taxon>Pseudomonadati</taxon>
        <taxon>Pseudomonadota</taxon>
        <taxon>Gammaproteobacteria</taxon>
        <taxon>Pasteurellales</taxon>
        <taxon>Pasteurellaceae</taxon>
        <taxon>Histophilus</taxon>
    </lineage>
</organism>
<feature type="active site" description="Nucleophile; methyl group acceptor" evidence="9">
    <location>
        <position position="130"/>
    </location>
</feature>
<accession>A0A9Q6Z2G2</accession>
<evidence type="ECO:0000259" key="10">
    <source>
        <dbReference type="Pfam" id="PF01035"/>
    </source>
</evidence>
<evidence type="ECO:0000256" key="5">
    <source>
        <dbReference type="ARBA" id="ARBA00022679"/>
    </source>
</evidence>
<dbReference type="GO" id="GO:0032259">
    <property type="term" value="P:methylation"/>
    <property type="evidence" value="ECO:0007669"/>
    <property type="project" value="UniProtKB-KW"/>
</dbReference>
<dbReference type="HAMAP" id="MF_00772">
    <property type="entry name" value="OGT"/>
    <property type="match status" value="1"/>
</dbReference>
<comment type="subcellular location">
    <subcellularLocation>
        <location evidence="9">Cytoplasm</location>
    </subcellularLocation>
</comment>
<name>A0A9Q6Z2G2_HISSO</name>